<dbReference type="EMBL" id="DXGD01000355">
    <property type="protein sequence ID" value="HIX00395.1"/>
    <property type="molecule type" value="Genomic_DNA"/>
</dbReference>
<dbReference type="Proteomes" id="UP000824151">
    <property type="component" value="Unassembled WGS sequence"/>
</dbReference>
<dbReference type="Pfam" id="PF09383">
    <property type="entry name" value="NIL"/>
    <property type="match status" value="1"/>
</dbReference>
<evidence type="ECO:0000256" key="1">
    <source>
        <dbReference type="ARBA" id="ARBA00005417"/>
    </source>
</evidence>
<evidence type="ECO:0000256" key="6">
    <source>
        <dbReference type="ARBA" id="ARBA00022967"/>
    </source>
</evidence>
<dbReference type="SMART" id="SM00930">
    <property type="entry name" value="NIL"/>
    <property type="match status" value="1"/>
</dbReference>
<evidence type="ECO:0000256" key="2">
    <source>
        <dbReference type="ARBA" id="ARBA00022448"/>
    </source>
</evidence>
<evidence type="ECO:0000256" key="9">
    <source>
        <dbReference type="ARBA" id="ARBA00054718"/>
    </source>
</evidence>
<dbReference type="GO" id="GO:0016887">
    <property type="term" value="F:ATP hydrolysis activity"/>
    <property type="evidence" value="ECO:0007669"/>
    <property type="project" value="InterPro"/>
</dbReference>
<gene>
    <name evidence="12" type="ORF">H9871_09645</name>
</gene>
<dbReference type="InterPro" id="IPR045865">
    <property type="entry name" value="ACT-like_dom_sf"/>
</dbReference>
<dbReference type="Gene3D" id="3.30.70.260">
    <property type="match status" value="1"/>
</dbReference>
<keyword evidence="3" id="KW-1003">Cell membrane</keyword>
<dbReference type="AlphaFoldDB" id="A0A9D1UTZ1"/>
<accession>A0A9D1UTZ1</accession>
<protein>
    <submittedName>
        <fullName evidence="12">Methionine ABC transporter ATP-binding protein</fullName>
    </submittedName>
</protein>
<keyword evidence="5 12" id="KW-0067">ATP-binding</keyword>
<dbReference type="GO" id="GO:0005886">
    <property type="term" value="C:plasma membrane"/>
    <property type="evidence" value="ECO:0007669"/>
    <property type="project" value="UniProtKB-ARBA"/>
</dbReference>
<comment type="function">
    <text evidence="9">Part of the ABC transporter FtsEX involved in cellular division. Has ATPase activity.</text>
</comment>
<dbReference type="SMART" id="SM00382">
    <property type="entry name" value="AAA"/>
    <property type="match status" value="1"/>
</dbReference>
<dbReference type="Pfam" id="PF00005">
    <property type="entry name" value="ABC_tran"/>
    <property type="match status" value="1"/>
</dbReference>
<reference evidence="12" key="1">
    <citation type="journal article" date="2021" name="PeerJ">
        <title>Extensive microbial diversity within the chicken gut microbiome revealed by metagenomics and culture.</title>
        <authorList>
            <person name="Gilroy R."/>
            <person name="Ravi A."/>
            <person name="Getino M."/>
            <person name="Pursley I."/>
            <person name="Horton D.L."/>
            <person name="Alikhan N.F."/>
            <person name="Baker D."/>
            <person name="Gharbi K."/>
            <person name="Hall N."/>
            <person name="Watson M."/>
            <person name="Adriaenssens E.M."/>
            <person name="Foster-Nyarko E."/>
            <person name="Jarju S."/>
            <person name="Secka A."/>
            <person name="Antonio M."/>
            <person name="Oren A."/>
            <person name="Chaudhuri R.R."/>
            <person name="La Ragione R."/>
            <person name="Hildebrand F."/>
            <person name="Pallen M.J."/>
        </authorList>
    </citation>
    <scope>NUCLEOTIDE SEQUENCE</scope>
    <source>
        <strain evidence="12">ChiHejej3B27-3195</strain>
    </source>
</reference>
<evidence type="ECO:0000313" key="12">
    <source>
        <dbReference type="EMBL" id="HIX00395.1"/>
    </source>
</evidence>
<dbReference type="GO" id="GO:0005524">
    <property type="term" value="F:ATP binding"/>
    <property type="evidence" value="ECO:0007669"/>
    <property type="project" value="UniProtKB-KW"/>
</dbReference>
<proteinExistence type="inferred from homology"/>
<sequence>MSVTTAPAVSFRHVTREFGDAKNPVRALEDITFDVPQGSIFGVVGTSGAGKSTLIRTVNGLEIATSGTVDVLGERPSALRGSGLRGLRRHVSMVFQHYNLLRSKTVAENVGMPLVLARRPAQEVTARVAEVLNVVGLADRAQARPAQLSGGQRQRVGIARALVTNPKLLLCDEPTSALDPITTEQILELIVRINRDLGVTVLIITHQMNVIAKIADYVAVLEHGRVLEHGKVEDIFAHPSTQLTSRFVETVVPSRLPESLVEHVGSGTAGEVVRIVHTHGAARTLVTDLASRFALEVTMLYATDAPLRHVTVGTLVLGLRGEERAVADAKAWISSQPDLSVEDVR</sequence>
<comment type="caution">
    <text evidence="12">The sequence shown here is derived from an EMBL/GenBank/DDBJ whole genome shotgun (WGS) entry which is preliminary data.</text>
</comment>
<dbReference type="Gene3D" id="3.40.50.300">
    <property type="entry name" value="P-loop containing nucleotide triphosphate hydrolases"/>
    <property type="match status" value="1"/>
</dbReference>
<dbReference type="InterPro" id="IPR003593">
    <property type="entry name" value="AAA+_ATPase"/>
</dbReference>
<evidence type="ECO:0000256" key="5">
    <source>
        <dbReference type="ARBA" id="ARBA00022840"/>
    </source>
</evidence>
<keyword evidence="7" id="KW-0029">Amino-acid transport</keyword>
<dbReference type="GO" id="GO:0006865">
    <property type="term" value="P:amino acid transport"/>
    <property type="evidence" value="ECO:0007669"/>
    <property type="project" value="UniProtKB-KW"/>
</dbReference>
<dbReference type="PROSITE" id="PS50893">
    <property type="entry name" value="ABC_TRANSPORTER_2"/>
    <property type="match status" value="1"/>
</dbReference>
<dbReference type="InterPro" id="IPR018449">
    <property type="entry name" value="NIL_domain"/>
</dbReference>
<feature type="domain" description="ABC transporter" evidence="11">
    <location>
        <begin position="9"/>
        <end position="248"/>
    </location>
</feature>
<evidence type="ECO:0000256" key="10">
    <source>
        <dbReference type="ARBA" id="ARBA00063837"/>
    </source>
</evidence>
<dbReference type="FunFam" id="3.40.50.300:FF:000056">
    <property type="entry name" value="Cell division ATP-binding protein FtsE"/>
    <property type="match status" value="1"/>
</dbReference>
<keyword evidence="8" id="KW-0472">Membrane</keyword>
<keyword evidence="6" id="KW-1278">Translocase</keyword>
<keyword evidence="4" id="KW-0547">Nucleotide-binding</keyword>
<dbReference type="InterPro" id="IPR027417">
    <property type="entry name" value="P-loop_NTPase"/>
</dbReference>
<dbReference type="PANTHER" id="PTHR43166:SF30">
    <property type="entry name" value="METHIONINE IMPORT ATP-BINDING PROTEIN METN"/>
    <property type="match status" value="1"/>
</dbReference>
<evidence type="ECO:0000259" key="11">
    <source>
        <dbReference type="PROSITE" id="PS50893"/>
    </source>
</evidence>
<dbReference type="PROSITE" id="PS00211">
    <property type="entry name" value="ABC_TRANSPORTER_1"/>
    <property type="match status" value="1"/>
</dbReference>
<name>A0A9D1UTZ1_9MICC</name>
<reference evidence="12" key="2">
    <citation type="submission" date="2021-04" db="EMBL/GenBank/DDBJ databases">
        <authorList>
            <person name="Gilroy R."/>
        </authorList>
    </citation>
    <scope>NUCLEOTIDE SEQUENCE</scope>
    <source>
        <strain evidence="12">ChiHejej3B27-3195</strain>
    </source>
</reference>
<evidence type="ECO:0000313" key="13">
    <source>
        <dbReference type="Proteomes" id="UP000824151"/>
    </source>
</evidence>
<evidence type="ECO:0000256" key="8">
    <source>
        <dbReference type="ARBA" id="ARBA00023136"/>
    </source>
</evidence>
<keyword evidence="2" id="KW-0813">Transport</keyword>
<comment type="similarity">
    <text evidence="1">Belongs to the ABC transporter superfamily.</text>
</comment>
<evidence type="ECO:0000256" key="7">
    <source>
        <dbReference type="ARBA" id="ARBA00022970"/>
    </source>
</evidence>
<organism evidence="12 13">
    <name type="scientific">Candidatus Nesterenkonia stercoripullorum</name>
    <dbReference type="NCBI Taxonomy" id="2838701"/>
    <lineage>
        <taxon>Bacteria</taxon>
        <taxon>Bacillati</taxon>
        <taxon>Actinomycetota</taxon>
        <taxon>Actinomycetes</taxon>
        <taxon>Micrococcales</taxon>
        <taxon>Micrococcaceae</taxon>
        <taxon>Nesterenkonia</taxon>
    </lineage>
</organism>
<dbReference type="InterPro" id="IPR003439">
    <property type="entry name" value="ABC_transporter-like_ATP-bd"/>
</dbReference>
<evidence type="ECO:0000256" key="3">
    <source>
        <dbReference type="ARBA" id="ARBA00022475"/>
    </source>
</evidence>
<evidence type="ECO:0000256" key="4">
    <source>
        <dbReference type="ARBA" id="ARBA00022741"/>
    </source>
</evidence>
<dbReference type="PANTHER" id="PTHR43166">
    <property type="entry name" value="AMINO ACID IMPORT ATP-BINDING PROTEIN"/>
    <property type="match status" value="1"/>
</dbReference>
<dbReference type="SUPFAM" id="SSF55021">
    <property type="entry name" value="ACT-like"/>
    <property type="match status" value="1"/>
</dbReference>
<dbReference type="SUPFAM" id="SSF52540">
    <property type="entry name" value="P-loop containing nucleoside triphosphate hydrolases"/>
    <property type="match status" value="1"/>
</dbReference>
<dbReference type="InterPro" id="IPR050086">
    <property type="entry name" value="MetN_ABC_transporter-like"/>
</dbReference>
<dbReference type="InterPro" id="IPR017871">
    <property type="entry name" value="ABC_transporter-like_CS"/>
</dbReference>
<comment type="subunit">
    <text evidence="10">Homodimer. Forms a membrane-associated complex with FtsX.</text>
</comment>